<reference evidence="9" key="1">
    <citation type="submission" date="2020-08" db="EMBL/GenBank/DDBJ databases">
        <title>Genome public.</title>
        <authorList>
            <person name="Liu C."/>
            <person name="Sun Q."/>
        </authorList>
    </citation>
    <scope>NUCLEOTIDE SEQUENCE</scope>
    <source>
        <strain evidence="9">BX15</strain>
    </source>
</reference>
<evidence type="ECO:0000256" key="3">
    <source>
        <dbReference type="ARBA" id="ARBA00022884"/>
    </source>
</evidence>
<dbReference type="InterPro" id="IPR020594">
    <property type="entry name" value="Ribosomal_bL9_bac/chp"/>
</dbReference>
<evidence type="ECO:0000256" key="7">
    <source>
        <dbReference type="HAMAP-Rule" id="MF_00503"/>
    </source>
</evidence>
<dbReference type="GO" id="GO:0003735">
    <property type="term" value="F:structural constituent of ribosome"/>
    <property type="evidence" value="ECO:0007669"/>
    <property type="project" value="InterPro"/>
</dbReference>
<dbReference type="HAMAP" id="MF_00503">
    <property type="entry name" value="Ribosomal_bL9"/>
    <property type="match status" value="1"/>
</dbReference>
<keyword evidence="3 7" id="KW-0694">RNA-binding</keyword>
<dbReference type="GO" id="GO:0006412">
    <property type="term" value="P:translation"/>
    <property type="evidence" value="ECO:0007669"/>
    <property type="project" value="UniProtKB-UniRule"/>
</dbReference>
<dbReference type="Proteomes" id="UP000620327">
    <property type="component" value="Unassembled WGS sequence"/>
</dbReference>
<dbReference type="GO" id="GO:0019843">
    <property type="term" value="F:rRNA binding"/>
    <property type="evidence" value="ECO:0007669"/>
    <property type="project" value="UniProtKB-UniRule"/>
</dbReference>
<dbReference type="RefSeq" id="WP_187013232.1">
    <property type="nucleotide sequence ID" value="NZ_JACOQI010000001.1"/>
</dbReference>
<evidence type="ECO:0000256" key="2">
    <source>
        <dbReference type="ARBA" id="ARBA00022730"/>
    </source>
</evidence>
<dbReference type="PANTHER" id="PTHR21368">
    <property type="entry name" value="50S RIBOSOMAL PROTEIN L9"/>
    <property type="match status" value="1"/>
</dbReference>
<organism evidence="9 10">
    <name type="scientific">Dysosmobacter segnis</name>
    <dbReference type="NCBI Taxonomy" id="2763042"/>
    <lineage>
        <taxon>Bacteria</taxon>
        <taxon>Bacillati</taxon>
        <taxon>Bacillota</taxon>
        <taxon>Clostridia</taxon>
        <taxon>Eubacteriales</taxon>
        <taxon>Oscillospiraceae</taxon>
        <taxon>Dysosmobacter</taxon>
    </lineage>
</organism>
<evidence type="ECO:0000313" key="9">
    <source>
        <dbReference type="EMBL" id="MBC5768826.1"/>
    </source>
</evidence>
<dbReference type="GO" id="GO:1990904">
    <property type="term" value="C:ribonucleoprotein complex"/>
    <property type="evidence" value="ECO:0007669"/>
    <property type="project" value="UniProtKB-KW"/>
</dbReference>
<comment type="similarity">
    <text evidence="1 7">Belongs to the bacterial ribosomal protein bL9 family.</text>
</comment>
<dbReference type="Pfam" id="PF03948">
    <property type="entry name" value="Ribosomal_L9_C"/>
    <property type="match status" value="1"/>
</dbReference>
<proteinExistence type="inferred from homology"/>
<dbReference type="InterPro" id="IPR020069">
    <property type="entry name" value="Ribosomal_bL9_C"/>
</dbReference>
<keyword evidence="4 7" id="KW-0689">Ribosomal protein</keyword>
<keyword evidence="2 7" id="KW-0699">rRNA-binding</keyword>
<dbReference type="EMBL" id="JACOQI010000001">
    <property type="protein sequence ID" value="MBC5768826.1"/>
    <property type="molecule type" value="Genomic_DNA"/>
</dbReference>
<evidence type="ECO:0000256" key="5">
    <source>
        <dbReference type="ARBA" id="ARBA00023274"/>
    </source>
</evidence>
<dbReference type="GO" id="GO:0005840">
    <property type="term" value="C:ribosome"/>
    <property type="evidence" value="ECO:0007669"/>
    <property type="project" value="UniProtKB-KW"/>
</dbReference>
<dbReference type="Gene3D" id="3.40.5.10">
    <property type="entry name" value="Ribosomal protein L9, N-terminal domain"/>
    <property type="match status" value="1"/>
</dbReference>
<accession>A0A923MEX3</accession>
<evidence type="ECO:0000256" key="4">
    <source>
        <dbReference type="ARBA" id="ARBA00022980"/>
    </source>
</evidence>
<dbReference type="NCBIfam" id="TIGR00158">
    <property type="entry name" value="L9"/>
    <property type="match status" value="1"/>
</dbReference>
<dbReference type="AlphaFoldDB" id="A0A923MEX3"/>
<evidence type="ECO:0000256" key="1">
    <source>
        <dbReference type="ARBA" id="ARBA00010605"/>
    </source>
</evidence>
<dbReference type="SUPFAM" id="SSF55658">
    <property type="entry name" value="L9 N-domain-like"/>
    <property type="match status" value="1"/>
</dbReference>
<dbReference type="Gene3D" id="3.10.430.100">
    <property type="entry name" value="Ribosomal protein L9, C-terminal domain"/>
    <property type="match status" value="1"/>
</dbReference>
<dbReference type="PROSITE" id="PS00651">
    <property type="entry name" value="RIBOSOMAL_L9"/>
    <property type="match status" value="1"/>
</dbReference>
<dbReference type="Pfam" id="PF01281">
    <property type="entry name" value="Ribosomal_L9_N"/>
    <property type="match status" value="1"/>
</dbReference>
<dbReference type="InterPro" id="IPR009027">
    <property type="entry name" value="Ribosomal_bL9/RNase_H1_N"/>
</dbReference>
<protein>
    <recommendedName>
        <fullName evidence="6 7">Large ribosomal subunit protein bL9</fullName>
    </recommendedName>
</protein>
<dbReference type="InterPro" id="IPR000244">
    <property type="entry name" value="Ribosomal_bL9"/>
</dbReference>
<dbReference type="InterPro" id="IPR020070">
    <property type="entry name" value="Ribosomal_bL9_N"/>
</dbReference>
<gene>
    <name evidence="7" type="primary">rplI</name>
    <name evidence="9" type="ORF">H8Z83_00480</name>
</gene>
<sequence length="149" mass="16141">MKVILQQDVKGQGKKGEMIEVSEGYGRNFLLPRKLAVPATADAINTMNLKEKARKAEEARLKAEAQEIAGKLQNCPVKLSAKAGNGGKLFGAVTNKEISEGLKAQYGVDIPKQKIVLDEPIKAYGSYQVKAKLGFEVSGTVYVTVCEEK</sequence>
<keyword evidence="10" id="KW-1185">Reference proteome</keyword>
<evidence type="ECO:0000313" key="10">
    <source>
        <dbReference type="Proteomes" id="UP000620327"/>
    </source>
</evidence>
<comment type="function">
    <text evidence="7">Binds to the 23S rRNA.</text>
</comment>
<comment type="caution">
    <text evidence="9">The sequence shown here is derived from an EMBL/GenBank/DDBJ whole genome shotgun (WGS) entry which is preliminary data.</text>
</comment>
<dbReference type="InterPro" id="IPR036935">
    <property type="entry name" value="Ribosomal_bL9_N_sf"/>
</dbReference>
<dbReference type="InterPro" id="IPR036791">
    <property type="entry name" value="Ribosomal_bL9_C_sf"/>
</dbReference>
<evidence type="ECO:0000256" key="6">
    <source>
        <dbReference type="ARBA" id="ARBA00035292"/>
    </source>
</evidence>
<keyword evidence="5 7" id="KW-0687">Ribonucleoprotein</keyword>
<feature type="domain" description="Ribosomal protein L9" evidence="8">
    <location>
        <begin position="13"/>
        <end position="40"/>
    </location>
</feature>
<dbReference type="SUPFAM" id="SSF55653">
    <property type="entry name" value="Ribosomal protein L9 C-domain"/>
    <property type="match status" value="1"/>
</dbReference>
<evidence type="ECO:0000259" key="8">
    <source>
        <dbReference type="PROSITE" id="PS00651"/>
    </source>
</evidence>
<name>A0A923MEX3_9FIRM</name>